<sequence>MSVDEKPKGVINTTPIQEITQVPCSSTPLSVSESGLSRKHKRSHSKTSVKPTKTPRYEQEAVAGKTNNQEQSEENKLGILVKVSKERGDSDVTEPGRPSAMEVMTPSKMSQKQCLRMLNTRLANNIERIGPLVAENQELTHMNDLLRVQLLQEKEDRKRQIDALKARLEKALQEKAMAETDLRTNEDHVTRLKKEMAAGRRLFEEFRKQEAILKSEVSSLCNSASLKDSQVAELQKTLSSEQARRAAAEDALKISTTKMNIAQNKLKHAIEELATEQNRLQGVEKKNEILQQEKVALAARINTNSEQNHHLSQELARLREEYDSLMNAHNMNIRKNFEQELGNYVPKTEYDRVSSLLETQKNEIERLRIASETAEVRQRDWEQQHNKLLQEWHQDKMLLHDCRKEIKTFKLLIDQMDLATPKELPPKLQGSIEGAGRNAAQYDRRINNSSNNLTNSRESKSASCLFM</sequence>
<dbReference type="OrthoDB" id="10434469at2759"/>
<feature type="region of interest" description="Disordered" evidence="2">
    <location>
        <begin position="1"/>
        <end position="108"/>
    </location>
</feature>
<keyword evidence="1" id="KW-0175">Coiled coil</keyword>
<dbReference type="KEGG" id="vde:111250311"/>
<evidence type="ECO:0000313" key="3">
    <source>
        <dbReference type="EnsemblMetazoa" id="XP_022661086"/>
    </source>
</evidence>
<evidence type="ECO:0000256" key="2">
    <source>
        <dbReference type="SAM" id="MobiDB-lite"/>
    </source>
</evidence>
<feature type="compositionally biased region" description="Basic residues" evidence="2">
    <location>
        <begin position="37"/>
        <end position="47"/>
    </location>
</feature>
<proteinExistence type="predicted"/>
<feature type="compositionally biased region" description="Polar residues" evidence="2">
    <location>
        <begin position="447"/>
        <end position="456"/>
    </location>
</feature>
<feature type="compositionally biased region" description="Polar residues" evidence="2">
    <location>
        <begin position="11"/>
        <end position="35"/>
    </location>
</feature>
<reference evidence="3" key="1">
    <citation type="submission" date="2021-01" db="UniProtKB">
        <authorList>
            <consortium name="EnsemblMetazoa"/>
        </authorList>
    </citation>
    <scope>IDENTIFICATION</scope>
</reference>
<name>A0A7M7K3G5_VARDE</name>
<feature type="region of interest" description="Disordered" evidence="2">
    <location>
        <begin position="424"/>
        <end position="467"/>
    </location>
</feature>
<evidence type="ECO:0000256" key="1">
    <source>
        <dbReference type="SAM" id="Coils"/>
    </source>
</evidence>
<evidence type="ECO:0000313" key="4">
    <source>
        <dbReference type="Proteomes" id="UP000594260"/>
    </source>
</evidence>
<keyword evidence="4" id="KW-1185">Reference proteome</keyword>
<protein>
    <submittedName>
        <fullName evidence="3">Uncharacterized protein</fullName>
    </submittedName>
</protein>
<dbReference type="RefSeq" id="XP_022661086.1">
    <property type="nucleotide sequence ID" value="XM_022805351.1"/>
</dbReference>
<dbReference type="InParanoid" id="A0A7M7K3G5"/>
<dbReference type="AlphaFoldDB" id="A0A7M7K3G5"/>
<organism evidence="3 4">
    <name type="scientific">Varroa destructor</name>
    <name type="common">Honeybee mite</name>
    <dbReference type="NCBI Taxonomy" id="109461"/>
    <lineage>
        <taxon>Eukaryota</taxon>
        <taxon>Metazoa</taxon>
        <taxon>Ecdysozoa</taxon>
        <taxon>Arthropoda</taxon>
        <taxon>Chelicerata</taxon>
        <taxon>Arachnida</taxon>
        <taxon>Acari</taxon>
        <taxon>Parasitiformes</taxon>
        <taxon>Mesostigmata</taxon>
        <taxon>Gamasina</taxon>
        <taxon>Dermanyssoidea</taxon>
        <taxon>Varroidae</taxon>
        <taxon>Varroa</taxon>
    </lineage>
</organism>
<feature type="coiled-coil region" evidence="1">
    <location>
        <begin position="147"/>
        <end position="181"/>
    </location>
</feature>
<dbReference type="Proteomes" id="UP000594260">
    <property type="component" value="Unplaced"/>
</dbReference>
<accession>A0A7M7K3G5</accession>
<dbReference type="GeneID" id="111250311"/>
<feature type="coiled-coil region" evidence="1">
    <location>
        <begin position="231"/>
        <end position="384"/>
    </location>
</feature>
<dbReference type="EnsemblMetazoa" id="XM_022805351">
    <property type="protein sequence ID" value="XP_022661086"/>
    <property type="gene ID" value="LOC111250311"/>
</dbReference>